<dbReference type="Proteomes" id="UP000078335">
    <property type="component" value="Unassembled WGS sequence"/>
</dbReference>
<keyword evidence="1" id="KW-0812">Transmembrane</keyword>
<evidence type="ECO:0000313" key="3">
    <source>
        <dbReference type="Proteomes" id="UP000078335"/>
    </source>
</evidence>
<comment type="caution">
    <text evidence="2">The sequence shown here is derived from an EMBL/GenBank/DDBJ whole genome shotgun (WGS) entry which is preliminary data.</text>
</comment>
<accession>A0ABR5S2F1</accession>
<proteinExistence type="predicted"/>
<sequence length="290" mass="31303">MSTVDPQQARREREARYRGSTTALTMTVVGAVLVVAAGAVGGLALSGFVLRVRTAMVNSVFSDSPDPDPHLWAAPVAVVVTLVAVGVHTRWNHRWSGRTTDLVGPGPLPLPLWLVGATACTWWATTTQWPAPDRVGVAVDPTFGHDETWGAGTWIWYASVWWLPGLFTVVTVLALVAGGTTRIGRGARRARLTEVLADGRRTTGEVTAVSGGTTPDASRTLLRWTFSFVDLHGVRRWVERTEGFTHGTAPVPGEAVTVLYDPARPGDRKRIFTTTGRGNEPEDFLRSGTI</sequence>
<keyword evidence="3" id="KW-1185">Reference proteome</keyword>
<evidence type="ECO:0000313" key="2">
    <source>
        <dbReference type="EMBL" id="KTR37580.1"/>
    </source>
</evidence>
<dbReference type="RefSeq" id="WP_058730130.1">
    <property type="nucleotide sequence ID" value="NZ_LDRB01000110.1"/>
</dbReference>
<name>A0ABR5S2F1_9MICO</name>
<gene>
    <name evidence="2" type="ORF">NS263_15435</name>
</gene>
<evidence type="ECO:0008006" key="4">
    <source>
        <dbReference type="Google" id="ProtNLM"/>
    </source>
</evidence>
<feature type="transmembrane region" description="Helical" evidence="1">
    <location>
        <begin position="154"/>
        <end position="179"/>
    </location>
</feature>
<evidence type="ECO:0000256" key="1">
    <source>
        <dbReference type="SAM" id="Phobius"/>
    </source>
</evidence>
<keyword evidence="1" id="KW-0472">Membrane</keyword>
<feature type="transmembrane region" description="Helical" evidence="1">
    <location>
        <begin position="70"/>
        <end position="87"/>
    </location>
</feature>
<feature type="transmembrane region" description="Helical" evidence="1">
    <location>
        <begin position="108"/>
        <end position="125"/>
    </location>
</feature>
<protein>
    <recommendedName>
        <fullName evidence="4">DUF3592 domain-containing protein</fullName>
    </recommendedName>
</protein>
<organism evidence="2 3">
    <name type="scientific">Curtobacterium oceanosedimentum</name>
    <dbReference type="NCBI Taxonomy" id="465820"/>
    <lineage>
        <taxon>Bacteria</taxon>
        <taxon>Bacillati</taxon>
        <taxon>Actinomycetota</taxon>
        <taxon>Actinomycetes</taxon>
        <taxon>Micrococcales</taxon>
        <taxon>Microbacteriaceae</taxon>
        <taxon>Curtobacterium</taxon>
    </lineage>
</organism>
<reference evidence="2 3" key="1">
    <citation type="journal article" date="2016" name="Front. Microbiol.">
        <title>Genomic Resource of Rice Seed Associated Bacteria.</title>
        <authorList>
            <person name="Midha S."/>
            <person name="Bansal K."/>
            <person name="Sharma S."/>
            <person name="Kumar N."/>
            <person name="Patil P.P."/>
            <person name="Chaudhry V."/>
            <person name="Patil P.B."/>
        </authorList>
    </citation>
    <scope>NUCLEOTIDE SEQUENCE [LARGE SCALE GENOMIC DNA]</scope>
    <source>
        <strain evidence="2 3">NS263</strain>
    </source>
</reference>
<feature type="transmembrane region" description="Helical" evidence="1">
    <location>
        <begin position="21"/>
        <end position="50"/>
    </location>
</feature>
<dbReference type="EMBL" id="LDRB01000110">
    <property type="protein sequence ID" value="KTR37580.1"/>
    <property type="molecule type" value="Genomic_DNA"/>
</dbReference>
<keyword evidence="1" id="KW-1133">Transmembrane helix</keyword>